<proteinExistence type="predicted"/>
<gene>
    <name evidence="4" type="ORF">ESZ54_10985</name>
</gene>
<dbReference type="GO" id="GO:0052689">
    <property type="term" value="F:carboxylic ester hydrolase activity"/>
    <property type="evidence" value="ECO:0007669"/>
    <property type="project" value="TreeGrafter"/>
</dbReference>
<dbReference type="AlphaFoldDB" id="A0A4S3AZX6"/>
<evidence type="ECO:0000313" key="4">
    <source>
        <dbReference type="EMBL" id="THB60364.1"/>
    </source>
</evidence>
<reference evidence="4 5" key="1">
    <citation type="submission" date="2019-01" db="EMBL/GenBank/DDBJ databases">
        <title>Vagococcus silagei sp. nov. isolated from brewer's grain.</title>
        <authorList>
            <person name="Guu J.-R."/>
        </authorList>
    </citation>
    <scope>NUCLEOTIDE SEQUENCE [LARGE SCALE GENOMIC DNA]</scope>
    <source>
        <strain evidence="4 5">2B-2</strain>
    </source>
</reference>
<feature type="active site" description="Nucleophile" evidence="1">
    <location>
        <position position="180"/>
    </location>
</feature>
<dbReference type="RefSeq" id="WP_136137703.1">
    <property type="nucleotide sequence ID" value="NZ_SDGV01000026.1"/>
</dbReference>
<organism evidence="4 5">
    <name type="scientific">Vagococcus silagei</name>
    <dbReference type="NCBI Taxonomy" id="2508885"/>
    <lineage>
        <taxon>Bacteria</taxon>
        <taxon>Bacillati</taxon>
        <taxon>Bacillota</taxon>
        <taxon>Bacilli</taxon>
        <taxon>Lactobacillales</taxon>
        <taxon>Enterococcaceae</taxon>
        <taxon>Vagococcus</taxon>
    </lineage>
</organism>
<dbReference type="SUPFAM" id="SSF53474">
    <property type="entry name" value="alpha/beta-Hydrolases"/>
    <property type="match status" value="1"/>
</dbReference>
<dbReference type="InterPro" id="IPR029058">
    <property type="entry name" value="AB_hydrolase_fold"/>
</dbReference>
<feature type="binding site" evidence="2">
    <location>
        <position position="89"/>
    </location>
    <ligand>
        <name>substrate</name>
    </ligand>
</feature>
<evidence type="ECO:0000313" key="5">
    <source>
        <dbReference type="Proteomes" id="UP000310506"/>
    </source>
</evidence>
<evidence type="ECO:0000256" key="1">
    <source>
        <dbReference type="PIRSR" id="PIRSR639069-1"/>
    </source>
</evidence>
<evidence type="ECO:0000256" key="2">
    <source>
        <dbReference type="PIRSR" id="PIRSR639069-2"/>
    </source>
</evidence>
<accession>A0A4S3AZX6</accession>
<dbReference type="InterPro" id="IPR008391">
    <property type="entry name" value="AXE1_dom"/>
</dbReference>
<dbReference type="EMBL" id="SDGV01000026">
    <property type="protein sequence ID" value="THB60364.1"/>
    <property type="molecule type" value="Genomic_DNA"/>
</dbReference>
<dbReference type="GO" id="GO:0005976">
    <property type="term" value="P:polysaccharide metabolic process"/>
    <property type="evidence" value="ECO:0007669"/>
    <property type="project" value="TreeGrafter"/>
</dbReference>
<dbReference type="OrthoDB" id="9770528at2"/>
<protein>
    <submittedName>
        <fullName evidence="4">Acetylxylan esterase</fullName>
    </submittedName>
</protein>
<name>A0A4S3AZX6_9ENTE</name>
<feature type="domain" description="Acetyl xylan esterase" evidence="3">
    <location>
        <begin position="4"/>
        <end position="315"/>
    </location>
</feature>
<dbReference type="Gene3D" id="3.40.50.1820">
    <property type="entry name" value="alpha/beta hydrolase"/>
    <property type="match status" value="1"/>
</dbReference>
<dbReference type="InterPro" id="IPR039069">
    <property type="entry name" value="CE7"/>
</dbReference>
<keyword evidence="5" id="KW-1185">Reference proteome</keyword>
<dbReference type="PANTHER" id="PTHR40111:SF1">
    <property type="entry name" value="CEPHALOSPORIN-C DEACETYLASE"/>
    <property type="match status" value="1"/>
</dbReference>
<comment type="caution">
    <text evidence="4">The sequence shown here is derived from an EMBL/GenBank/DDBJ whole genome shotgun (WGS) entry which is preliminary data.</text>
</comment>
<feature type="active site" description="Charge relay system" evidence="1">
    <location>
        <position position="270"/>
    </location>
</feature>
<dbReference type="Proteomes" id="UP000310506">
    <property type="component" value="Unassembled WGS sequence"/>
</dbReference>
<dbReference type="Pfam" id="PF05448">
    <property type="entry name" value="AXE1"/>
    <property type="match status" value="1"/>
</dbReference>
<evidence type="ECO:0000259" key="3">
    <source>
        <dbReference type="Pfam" id="PF05448"/>
    </source>
</evidence>
<dbReference type="PANTHER" id="PTHR40111">
    <property type="entry name" value="CEPHALOSPORIN-C DEACETYLASE"/>
    <property type="match status" value="1"/>
</dbReference>
<sequence>MLDNMTLKEMEKYHGQRFRPVDFDSFWASEIEKLPKDISYKIVKREFETNYVDCFDIRFSTANGSVVYAKYLRPVTKAKVPVIFHFHGYQGRSSDWSEYFKFILAGYAVVAMDVRGQAGLSRDNGQFSGTTVKGQVIRGMLDGPQNLFFKDIYLDVYQLIEIVSKLEGIDSERMITYGASQGGALAYVGGALNKKIKQIICIYPFLADFGRVLDLQLTCEPYDELFRYFKYVDPFYETKEKMLGTFDYIDVKNFSDLIECNVKLVTGLRDEICVPSTQYAIINGLKTNKEHMILPEYGHEALNVFMNDQVMNWITGERIGAKKDEY</sequence>
<feature type="active site" description="Charge relay system" evidence="1">
    <location>
        <position position="299"/>
    </location>
</feature>